<sequence>MAVRQPSDRTIQAGGCTTRLVWNPSFGSQKTAAFTQAQKFVDSEILRYMDPLSPFRTGAMVRSATQGTVIGSGHILYNSVYARRQYYEHKSRSKWFEKVKAQKLDTIARGVGKIVGNH</sequence>
<name>A0ABR7NDF8_9FIRM</name>
<proteinExistence type="predicted"/>
<gene>
    <name evidence="1" type="ORF">H8716_15435</name>
</gene>
<organism evidence="1 2">
    <name type="scientific">Jingyaoa shaoxingensis</name>
    <dbReference type="NCBI Taxonomy" id="2763671"/>
    <lineage>
        <taxon>Bacteria</taxon>
        <taxon>Bacillati</taxon>
        <taxon>Bacillota</taxon>
        <taxon>Clostridia</taxon>
        <taxon>Lachnospirales</taxon>
        <taxon>Lachnospiraceae</taxon>
        <taxon>Jingyaoa</taxon>
    </lineage>
</organism>
<dbReference type="RefSeq" id="WP_249309905.1">
    <property type="nucleotide sequence ID" value="NZ_JACRSZ010000022.1"/>
</dbReference>
<protein>
    <recommendedName>
        <fullName evidence="3">Capsid protein</fullName>
    </recommendedName>
</protein>
<evidence type="ECO:0008006" key="3">
    <source>
        <dbReference type="Google" id="ProtNLM"/>
    </source>
</evidence>
<keyword evidence="2" id="KW-1185">Reference proteome</keyword>
<dbReference type="Proteomes" id="UP000657421">
    <property type="component" value="Unassembled WGS sequence"/>
</dbReference>
<evidence type="ECO:0000313" key="1">
    <source>
        <dbReference type="EMBL" id="MBC8574444.1"/>
    </source>
</evidence>
<accession>A0ABR7NDF8</accession>
<evidence type="ECO:0000313" key="2">
    <source>
        <dbReference type="Proteomes" id="UP000657421"/>
    </source>
</evidence>
<dbReference type="EMBL" id="JACRSZ010000022">
    <property type="protein sequence ID" value="MBC8574444.1"/>
    <property type="molecule type" value="Genomic_DNA"/>
</dbReference>
<reference evidence="1 2" key="1">
    <citation type="submission" date="2020-08" db="EMBL/GenBank/DDBJ databases">
        <title>Genome public.</title>
        <authorList>
            <person name="Liu C."/>
            <person name="Sun Q."/>
        </authorList>
    </citation>
    <scope>NUCLEOTIDE SEQUENCE [LARGE SCALE GENOMIC DNA]</scope>
    <source>
        <strain evidence="1 2">NSJ-46</strain>
    </source>
</reference>
<comment type="caution">
    <text evidence="1">The sequence shown here is derived from an EMBL/GenBank/DDBJ whole genome shotgun (WGS) entry which is preliminary data.</text>
</comment>